<reference evidence="2 3" key="1">
    <citation type="submission" date="2016-09" db="EMBL/GenBank/DDBJ databases">
        <title>Extensive genetic diversity and differential bi-allelic expression allows diatom success in the polar Southern Ocean.</title>
        <authorList>
            <consortium name="DOE Joint Genome Institute"/>
            <person name="Mock T."/>
            <person name="Otillar R.P."/>
            <person name="Strauss J."/>
            <person name="Dupont C."/>
            <person name="Frickenhaus S."/>
            <person name="Maumus F."/>
            <person name="Mcmullan M."/>
            <person name="Sanges R."/>
            <person name="Schmutz J."/>
            <person name="Toseland A."/>
            <person name="Valas R."/>
            <person name="Veluchamy A."/>
            <person name="Ward B.J."/>
            <person name="Allen A."/>
            <person name="Barry K."/>
            <person name="Falciatore A."/>
            <person name="Ferrante M."/>
            <person name="Fortunato A.E."/>
            <person name="Gloeckner G."/>
            <person name="Gruber A."/>
            <person name="Hipkin R."/>
            <person name="Janech M."/>
            <person name="Kroth P."/>
            <person name="Leese F."/>
            <person name="Lindquist E."/>
            <person name="Lyon B.R."/>
            <person name="Martin J."/>
            <person name="Mayer C."/>
            <person name="Parker M."/>
            <person name="Quesneville H."/>
            <person name="Raymond J."/>
            <person name="Uhlig C."/>
            <person name="Valentin K.U."/>
            <person name="Worden A.Z."/>
            <person name="Armbrust E.V."/>
            <person name="Bowler C."/>
            <person name="Green B."/>
            <person name="Moulton V."/>
            <person name="Van Oosterhout C."/>
            <person name="Grigoriev I."/>
        </authorList>
    </citation>
    <scope>NUCLEOTIDE SEQUENCE [LARGE SCALE GENOMIC DNA]</scope>
    <source>
        <strain evidence="2 3">CCMP1102</strain>
    </source>
</reference>
<keyword evidence="3" id="KW-1185">Reference proteome</keyword>
<dbReference type="EMBL" id="KV784375">
    <property type="protein sequence ID" value="OEU09545.1"/>
    <property type="molecule type" value="Genomic_DNA"/>
</dbReference>
<dbReference type="InParanoid" id="A0A1E7EUR8"/>
<evidence type="ECO:0000256" key="1">
    <source>
        <dbReference type="SAM" id="MobiDB-lite"/>
    </source>
</evidence>
<feature type="compositionally biased region" description="Acidic residues" evidence="1">
    <location>
        <begin position="113"/>
        <end position="123"/>
    </location>
</feature>
<dbReference type="OrthoDB" id="55825at2759"/>
<dbReference type="AlphaFoldDB" id="A0A1E7EUR8"/>
<accession>A0A1E7EUR8</accession>
<gene>
    <name evidence="2" type="ORF">FRACYDRAFT_271377</name>
</gene>
<name>A0A1E7EUR8_9STRA</name>
<dbReference type="Proteomes" id="UP000095751">
    <property type="component" value="Unassembled WGS sequence"/>
</dbReference>
<feature type="region of interest" description="Disordered" evidence="1">
    <location>
        <begin position="76"/>
        <end position="129"/>
    </location>
</feature>
<organism evidence="2 3">
    <name type="scientific">Fragilariopsis cylindrus CCMP1102</name>
    <dbReference type="NCBI Taxonomy" id="635003"/>
    <lineage>
        <taxon>Eukaryota</taxon>
        <taxon>Sar</taxon>
        <taxon>Stramenopiles</taxon>
        <taxon>Ochrophyta</taxon>
        <taxon>Bacillariophyta</taxon>
        <taxon>Bacillariophyceae</taxon>
        <taxon>Bacillariophycidae</taxon>
        <taxon>Bacillariales</taxon>
        <taxon>Bacillariaceae</taxon>
        <taxon>Fragilariopsis</taxon>
    </lineage>
</organism>
<protein>
    <submittedName>
        <fullName evidence="2">Uncharacterized protein</fullName>
    </submittedName>
</protein>
<evidence type="ECO:0000313" key="2">
    <source>
        <dbReference type="EMBL" id="OEU09545.1"/>
    </source>
</evidence>
<dbReference type="KEGG" id="fcy:FRACYDRAFT_271377"/>
<sequence length="129" mass="14320">MAGKTLQRTMYSLAIDGHPSDSTRAWEIPRQYTLSRVGSGSSSKSPILLSKDVMNKIDLVFKSRNIIRDEMMKEQVGRTRGIQSTTTTTTTKGEASYVKDTTNKGYNSNNQNDSDDDDDDDDIFGGLDN</sequence>
<proteinExistence type="predicted"/>
<evidence type="ECO:0000313" key="3">
    <source>
        <dbReference type="Proteomes" id="UP000095751"/>
    </source>
</evidence>